<dbReference type="EMBL" id="AGUD01000003">
    <property type="protein sequence ID" value="EHN13092.1"/>
    <property type="molecule type" value="Genomic_DNA"/>
</dbReference>
<organism evidence="2 3">
    <name type="scientific">Patulibacter medicamentivorans</name>
    <dbReference type="NCBI Taxonomy" id="1097667"/>
    <lineage>
        <taxon>Bacteria</taxon>
        <taxon>Bacillati</taxon>
        <taxon>Actinomycetota</taxon>
        <taxon>Thermoleophilia</taxon>
        <taxon>Solirubrobacterales</taxon>
        <taxon>Patulibacteraceae</taxon>
        <taxon>Patulibacter</taxon>
    </lineage>
</organism>
<accession>H0DZY8</accession>
<dbReference type="PROSITE" id="PS50125">
    <property type="entry name" value="GUANYLATE_CYCLASE_2"/>
    <property type="match status" value="1"/>
</dbReference>
<name>H0DZY8_9ACTN</name>
<keyword evidence="3" id="KW-1185">Reference proteome</keyword>
<dbReference type="CDD" id="cd07302">
    <property type="entry name" value="CHD"/>
    <property type="match status" value="1"/>
</dbReference>
<dbReference type="Proteomes" id="UP000005143">
    <property type="component" value="Unassembled WGS sequence"/>
</dbReference>
<dbReference type="GO" id="GO:0004016">
    <property type="term" value="F:adenylate cyclase activity"/>
    <property type="evidence" value="ECO:0007669"/>
    <property type="project" value="UniProtKB-EC"/>
</dbReference>
<keyword evidence="2" id="KW-0456">Lyase</keyword>
<reference evidence="2 3" key="1">
    <citation type="journal article" date="2013" name="Biodegradation">
        <title>Quantitative proteomic analysis of ibuprofen-degrading Patulibacter sp. strain I11.</title>
        <authorList>
            <person name="Almeida B."/>
            <person name="Kjeldal H."/>
            <person name="Lolas I."/>
            <person name="Knudsen A.D."/>
            <person name="Carvalho G."/>
            <person name="Nielsen K.L."/>
            <person name="Barreto Crespo M.T."/>
            <person name="Stensballe A."/>
            <person name="Nielsen J.L."/>
        </authorList>
    </citation>
    <scope>NUCLEOTIDE SEQUENCE [LARGE SCALE GENOMIC DNA]</scope>
    <source>
        <strain evidence="2 3">I11</strain>
    </source>
</reference>
<gene>
    <name evidence="2" type="ORF">PAI11_00930</name>
</gene>
<dbReference type="EC" id="4.6.1.1" evidence="2"/>
<sequence>MRVDRCFAFLDLCGFSSYTDANGDEEAVAVLALMRSVVRRAAERRGVRVTKWLGDGVMLSCIGQDALVAATLEIRHHLSGASPLAVRGGICSGPVIMFEGDDYVGAAINVAARLCDVAAAGQLLMAAGERAALPHWAGLSMLGPVAIAGVARPVLVQELDLRTGDDGRTVVDPVCGLSIPAESAVAPHDETDPALRCFCSADCAAHFVRVDDHRGPISDIHRAPLGDIAVVESPIARRWAG</sequence>
<dbReference type="OrthoDB" id="5494175at2"/>
<dbReference type="GO" id="GO:0035556">
    <property type="term" value="P:intracellular signal transduction"/>
    <property type="evidence" value="ECO:0007669"/>
    <property type="project" value="InterPro"/>
</dbReference>
<comment type="caution">
    <text evidence="2">The sequence shown here is derived from an EMBL/GenBank/DDBJ whole genome shotgun (WGS) entry which is preliminary data.</text>
</comment>
<protein>
    <submittedName>
        <fullName evidence="2">Adenylate cyclase</fullName>
        <ecNumber evidence="2">4.6.1.1</ecNumber>
    </submittedName>
</protein>
<evidence type="ECO:0000313" key="2">
    <source>
        <dbReference type="EMBL" id="EHN13092.1"/>
    </source>
</evidence>
<dbReference type="GO" id="GO:0009190">
    <property type="term" value="P:cyclic nucleotide biosynthetic process"/>
    <property type="evidence" value="ECO:0007669"/>
    <property type="project" value="InterPro"/>
</dbReference>
<feature type="domain" description="Guanylate cyclase" evidence="1">
    <location>
        <begin position="6"/>
        <end position="115"/>
    </location>
</feature>
<dbReference type="SUPFAM" id="SSF55073">
    <property type="entry name" value="Nucleotide cyclase"/>
    <property type="match status" value="1"/>
</dbReference>
<evidence type="ECO:0000259" key="1">
    <source>
        <dbReference type="PROSITE" id="PS50125"/>
    </source>
</evidence>
<dbReference type="AlphaFoldDB" id="H0DZY8"/>
<dbReference type="Gene3D" id="3.30.70.1230">
    <property type="entry name" value="Nucleotide cyclase"/>
    <property type="match status" value="1"/>
</dbReference>
<dbReference type="InterPro" id="IPR001054">
    <property type="entry name" value="A/G_cyclase"/>
</dbReference>
<evidence type="ECO:0000313" key="3">
    <source>
        <dbReference type="Proteomes" id="UP000005143"/>
    </source>
</evidence>
<proteinExistence type="predicted"/>
<dbReference type="RefSeq" id="WP_007569696.1">
    <property type="nucleotide sequence ID" value="NZ_AGUD01000003.1"/>
</dbReference>
<dbReference type="InterPro" id="IPR029787">
    <property type="entry name" value="Nucleotide_cyclase"/>
</dbReference>